<accession>A0A9D1E5T5</accession>
<protein>
    <submittedName>
        <fullName evidence="2">GNAT family N-acetyltransferase</fullName>
    </submittedName>
</protein>
<dbReference type="InterPro" id="IPR000182">
    <property type="entry name" value="GNAT_dom"/>
</dbReference>
<evidence type="ECO:0000313" key="3">
    <source>
        <dbReference type="Proteomes" id="UP000823913"/>
    </source>
</evidence>
<dbReference type="Pfam" id="PF00583">
    <property type="entry name" value="Acetyltransf_1"/>
    <property type="match status" value="1"/>
</dbReference>
<dbReference type="GO" id="GO:0016747">
    <property type="term" value="F:acyltransferase activity, transferring groups other than amino-acyl groups"/>
    <property type="evidence" value="ECO:0007669"/>
    <property type="project" value="InterPro"/>
</dbReference>
<evidence type="ECO:0000259" key="1">
    <source>
        <dbReference type="PROSITE" id="PS51186"/>
    </source>
</evidence>
<dbReference type="AlphaFoldDB" id="A0A9D1E5T5"/>
<gene>
    <name evidence="2" type="ORF">IAB94_02650</name>
</gene>
<dbReference type="CDD" id="cd04301">
    <property type="entry name" value="NAT_SF"/>
    <property type="match status" value="1"/>
</dbReference>
<organism evidence="2 3">
    <name type="scientific">Candidatus Coproplasma avicola</name>
    <dbReference type="NCBI Taxonomy" id="2840744"/>
    <lineage>
        <taxon>Bacteria</taxon>
        <taxon>Bacillati</taxon>
        <taxon>Bacillota</taxon>
        <taxon>Clostridia</taxon>
        <taxon>Eubacteriales</taxon>
        <taxon>Candidatus Coproplasma</taxon>
    </lineage>
</organism>
<dbReference type="Gene3D" id="3.40.630.30">
    <property type="match status" value="1"/>
</dbReference>
<dbReference type="PROSITE" id="PS51186">
    <property type="entry name" value="GNAT"/>
    <property type="match status" value="1"/>
</dbReference>
<name>A0A9D1E5T5_9FIRM</name>
<feature type="domain" description="N-acetyltransferase" evidence="1">
    <location>
        <begin position="4"/>
        <end position="171"/>
    </location>
</feature>
<reference evidence="2" key="2">
    <citation type="journal article" date="2021" name="PeerJ">
        <title>Extensive microbial diversity within the chicken gut microbiome revealed by metagenomics and culture.</title>
        <authorList>
            <person name="Gilroy R."/>
            <person name="Ravi A."/>
            <person name="Getino M."/>
            <person name="Pursley I."/>
            <person name="Horton D.L."/>
            <person name="Alikhan N.F."/>
            <person name="Baker D."/>
            <person name="Gharbi K."/>
            <person name="Hall N."/>
            <person name="Watson M."/>
            <person name="Adriaenssens E.M."/>
            <person name="Foster-Nyarko E."/>
            <person name="Jarju S."/>
            <person name="Secka A."/>
            <person name="Antonio M."/>
            <person name="Oren A."/>
            <person name="Chaudhuri R.R."/>
            <person name="La Ragione R."/>
            <person name="Hildebrand F."/>
            <person name="Pallen M.J."/>
        </authorList>
    </citation>
    <scope>NUCLEOTIDE SEQUENCE</scope>
    <source>
        <strain evidence="2">ChiW16-3235</strain>
    </source>
</reference>
<dbReference type="SUPFAM" id="SSF55729">
    <property type="entry name" value="Acyl-CoA N-acyltransferases (Nat)"/>
    <property type="match status" value="1"/>
</dbReference>
<dbReference type="InterPro" id="IPR016181">
    <property type="entry name" value="Acyl_CoA_acyltransferase"/>
</dbReference>
<dbReference type="EMBL" id="DVHK01000063">
    <property type="protein sequence ID" value="HIR66933.1"/>
    <property type="molecule type" value="Genomic_DNA"/>
</dbReference>
<comment type="caution">
    <text evidence="2">The sequence shown here is derived from an EMBL/GenBank/DDBJ whole genome shotgun (WGS) entry which is preliminary data.</text>
</comment>
<sequence length="171" mass="19148">MNGYKVMPAEAGDLERIMDIFAQARKFMGELGNPQWQDGFPQKQFIADKIARGIMYKVMCEGDIAAVFSVLDSDEDYGDIDGAWLTEEGEYFVLHTVATAADYRGKGCARFIFSYAEVMAKERGKISVRMDTHEKNIPMRSLVASLGYEYCGSLTVRGGKQRIGFEKILKG</sequence>
<dbReference type="Proteomes" id="UP000823913">
    <property type="component" value="Unassembled WGS sequence"/>
</dbReference>
<proteinExistence type="predicted"/>
<evidence type="ECO:0000313" key="2">
    <source>
        <dbReference type="EMBL" id="HIR66933.1"/>
    </source>
</evidence>
<reference evidence="2" key="1">
    <citation type="submission" date="2020-10" db="EMBL/GenBank/DDBJ databases">
        <authorList>
            <person name="Gilroy R."/>
        </authorList>
    </citation>
    <scope>NUCLEOTIDE SEQUENCE</scope>
    <source>
        <strain evidence="2">ChiW16-3235</strain>
    </source>
</reference>